<accession>A0A348AKC1</accession>
<dbReference type="AlphaFoldDB" id="A0A348AKC1"/>
<keyword evidence="2" id="KW-1185">Reference proteome</keyword>
<dbReference type="OrthoDB" id="1681760at2"/>
<evidence type="ECO:0000313" key="2">
    <source>
        <dbReference type="Proteomes" id="UP000276437"/>
    </source>
</evidence>
<dbReference type="Proteomes" id="UP000276437">
    <property type="component" value="Chromosome"/>
</dbReference>
<gene>
    <name evidence="1" type="ORF">MAMMFC1_02203</name>
</gene>
<protein>
    <submittedName>
        <fullName evidence="1">Uncharacterized protein</fullName>
    </submittedName>
</protein>
<name>A0A348AKC1_9FIRM</name>
<sequence>MQRCVSLRRMAGVLLGLVLYFLLTVPWVQAATRTLPKDAKLHPQGWAVGDLIQFKKGTTVSTNDLGEVVSGTLADDTLLQPRGWERVIDDYYYVSAYTDLSPYFPRYPRFFAERKYNMAIPGYGHLLYKGGSTVTFSEKGEVLAGTIAEPATVRLVAGKYGFVTFKPNTALAFYDSGALLSGVLDADTNLRPVGWAANNRADDSAGFIKFSGKKNVVFSENGEVISGTLKEPVKWHSTEGPVREFSAQSSVHFYEQGTAAEKAD</sequence>
<evidence type="ECO:0000313" key="1">
    <source>
        <dbReference type="EMBL" id="BBB91519.1"/>
    </source>
</evidence>
<organism evidence="1 2">
    <name type="scientific">Methylomusa anaerophila</name>
    <dbReference type="NCBI Taxonomy" id="1930071"/>
    <lineage>
        <taxon>Bacteria</taxon>
        <taxon>Bacillati</taxon>
        <taxon>Bacillota</taxon>
        <taxon>Negativicutes</taxon>
        <taxon>Selenomonadales</taxon>
        <taxon>Sporomusaceae</taxon>
        <taxon>Methylomusa</taxon>
    </lineage>
</organism>
<proteinExistence type="predicted"/>
<dbReference type="EMBL" id="AP018449">
    <property type="protein sequence ID" value="BBB91519.1"/>
    <property type="molecule type" value="Genomic_DNA"/>
</dbReference>
<dbReference type="KEGG" id="mana:MAMMFC1_02203"/>
<reference evidence="1 2" key="1">
    <citation type="journal article" date="2018" name="Int. J. Syst. Evol. Microbiol.">
        <title>Methylomusa anaerophila gen. nov., sp. nov., an anaerobic methanol-utilizing bacterium isolated from a microbial fuel cell.</title>
        <authorList>
            <person name="Amano N."/>
            <person name="Yamamuro A."/>
            <person name="Miyahara M."/>
            <person name="Kouzuma A."/>
            <person name="Abe T."/>
            <person name="Watanabe K."/>
        </authorList>
    </citation>
    <scope>NUCLEOTIDE SEQUENCE [LARGE SCALE GENOMIC DNA]</scope>
    <source>
        <strain evidence="1 2">MMFC1</strain>
    </source>
</reference>
<dbReference type="RefSeq" id="WP_126308527.1">
    <property type="nucleotide sequence ID" value="NZ_AP018449.1"/>
</dbReference>